<proteinExistence type="predicted"/>
<dbReference type="SUPFAM" id="SSF55961">
    <property type="entry name" value="Bet v1-like"/>
    <property type="match status" value="1"/>
</dbReference>
<keyword evidence="2" id="KW-1185">Reference proteome</keyword>
<reference evidence="1 2" key="1">
    <citation type="submission" date="2019-11" db="EMBL/GenBank/DDBJ databases">
        <title>Whole genome sequencing identifies a novel species of the genus Arsenicicoccus isolated from human blood.</title>
        <authorList>
            <person name="Jeong J.H."/>
            <person name="Kweon O.J."/>
            <person name="Kim H.R."/>
            <person name="Kim T.-H."/>
            <person name="Ha S.-M."/>
            <person name="Lee M.-K."/>
        </authorList>
    </citation>
    <scope>NUCLEOTIDE SEQUENCE [LARGE SCALE GENOMIC DNA]</scope>
    <source>
        <strain evidence="1 2">MKL-02</strain>
    </source>
</reference>
<organism evidence="1 2">
    <name type="scientific">Arsenicicoccus cauae</name>
    <dbReference type="NCBI Taxonomy" id="2663847"/>
    <lineage>
        <taxon>Bacteria</taxon>
        <taxon>Bacillati</taxon>
        <taxon>Actinomycetota</taxon>
        <taxon>Actinomycetes</taxon>
        <taxon>Micrococcales</taxon>
        <taxon>Intrasporangiaceae</taxon>
        <taxon>Arsenicicoccus</taxon>
    </lineage>
</organism>
<dbReference type="InterPro" id="IPR023393">
    <property type="entry name" value="START-like_dom_sf"/>
</dbReference>
<protein>
    <recommendedName>
        <fullName evidence="3">SRPBCC family protein</fullName>
    </recommendedName>
</protein>
<dbReference type="EMBL" id="WLVL01000024">
    <property type="protein sequence ID" value="MTB71791.1"/>
    <property type="molecule type" value="Genomic_DNA"/>
</dbReference>
<dbReference type="Gene3D" id="3.30.530.20">
    <property type="match status" value="1"/>
</dbReference>
<evidence type="ECO:0000313" key="1">
    <source>
        <dbReference type="EMBL" id="MTB71791.1"/>
    </source>
</evidence>
<dbReference type="AlphaFoldDB" id="A0A6I3IU34"/>
<comment type="caution">
    <text evidence="1">The sequence shown here is derived from an EMBL/GenBank/DDBJ whole genome shotgun (WGS) entry which is preliminary data.</text>
</comment>
<evidence type="ECO:0000313" key="2">
    <source>
        <dbReference type="Proteomes" id="UP000431092"/>
    </source>
</evidence>
<accession>A0A6I3IU34</accession>
<name>A0A6I3IU34_9MICO</name>
<evidence type="ECO:0008006" key="3">
    <source>
        <dbReference type="Google" id="ProtNLM"/>
    </source>
</evidence>
<gene>
    <name evidence="1" type="ORF">GGG17_07385</name>
</gene>
<dbReference type="Proteomes" id="UP000431092">
    <property type="component" value="Unassembled WGS sequence"/>
</dbReference>
<sequence length="150" mass="17255">MENTVVVPAELSAVWARVVDPEGINYEMRPWMTMTMPRQASGLTIETVPLGRPLGRAWLRLLGIVPFDFDQLSIVEVDTGRRFLERSSMLSMQLWEHERTLTPTAGGTQVHDRVTFQPRLPIPELPALMGRVVDAFFKHRHRRLRAYFAD</sequence>